<protein>
    <submittedName>
        <fullName evidence="1">Predicted house-cleaning noncanonical NTP pyrophosphatase, all-alpha NTP-PPase (MazG) superfamily</fullName>
    </submittedName>
</protein>
<dbReference type="InterPro" id="IPR038735">
    <property type="entry name" value="MSMEG_1276-like_NTP-PPase_dom"/>
</dbReference>
<keyword evidence="2" id="KW-1185">Reference proteome</keyword>
<sequence length="259" mass="30015">MVFYDKLVRDNIPDIIRNSGKKCEVEVVNNDLALNYLYKKLNEEVCELFFDKNIDEIIDVMEVLFAIGAKYGYSEKDLLNKRDDKKNSHGGFNENIILKKTYKLPNNLRGIDIHTKIIPTICSLKDTIDKLIFFKGDISKLKPWEKISYKSYQLDDIKMDILNSDKNKCIDIIKKHILLNHPSYFGASCIDIYLVAYVSEVFGRGKETFFKYIYDNNISQESTSAQAIWQVGKADGEFLGILNSDGSVNDWDFINMWIR</sequence>
<dbReference type="STRING" id="1121325.SAMN04515677_101198"/>
<proteinExistence type="predicted"/>
<reference evidence="1 2" key="1">
    <citation type="submission" date="2016-10" db="EMBL/GenBank/DDBJ databases">
        <authorList>
            <person name="de Groot N.N."/>
        </authorList>
    </citation>
    <scope>NUCLEOTIDE SEQUENCE [LARGE SCALE GENOMIC DNA]</scope>
    <source>
        <strain evidence="1 2">DSM 797</strain>
    </source>
</reference>
<dbReference type="Proteomes" id="UP000199068">
    <property type="component" value="Unassembled WGS sequence"/>
</dbReference>
<accession>A0A1G9ID18</accession>
<evidence type="ECO:0000313" key="1">
    <source>
        <dbReference type="EMBL" id="SDL23107.1"/>
    </source>
</evidence>
<name>A0A1G9ID18_9FIRM</name>
<dbReference type="EMBL" id="FNGW01000001">
    <property type="protein sequence ID" value="SDL23107.1"/>
    <property type="molecule type" value="Genomic_DNA"/>
</dbReference>
<dbReference type="RefSeq" id="WP_242872352.1">
    <property type="nucleotide sequence ID" value="NZ_FNGW01000001.1"/>
</dbReference>
<evidence type="ECO:0000313" key="2">
    <source>
        <dbReference type="Proteomes" id="UP000199068"/>
    </source>
</evidence>
<organism evidence="1 2">
    <name type="scientific">Romboutsia lituseburensis DSM 797</name>
    <dbReference type="NCBI Taxonomy" id="1121325"/>
    <lineage>
        <taxon>Bacteria</taxon>
        <taxon>Bacillati</taxon>
        <taxon>Bacillota</taxon>
        <taxon>Clostridia</taxon>
        <taxon>Peptostreptococcales</taxon>
        <taxon>Peptostreptococcaceae</taxon>
        <taxon>Romboutsia</taxon>
    </lineage>
</organism>
<gene>
    <name evidence="1" type="ORF">SAMN04515677_101198</name>
</gene>
<dbReference type="AlphaFoldDB" id="A0A1G9ID18"/>
<dbReference type="CDD" id="cd11532">
    <property type="entry name" value="NTP-PPase_COG4997"/>
    <property type="match status" value="1"/>
</dbReference>